<comment type="subcellular location">
    <subcellularLocation>
        <location evidence="1 13">Cell outer membrane</location>
        <topology evidence="1 13">Lipid-anchor</topology>
    </subcellularLocation>
</comment>
<organism evidence="15 16">
    <name type="scientific">Shewanella zhuhaiensis</name>
    <dbReference type="NCBI Taxonomy" id="2919576"/>
    <lineage>
        <taxon>Bacteria</taxon>
        <taxon>Pseudomonadati</taxon>
        <taxon>Pseudomonadota</taxon>
        <taxon>Gammaproteobacteria</taxon>
        <taxon>Alteromonadales</taxon>
        <taxon>Shewanellaceae</taxon>
        <taxon>Shewanella</taxon>
    </lineage>
</organism>
<protein>
    <recommendedName>
        <fullName evidence="4 13">Outer-membrane lipoprotein LolB</fullName>
    </recommendedName>
</protein>
<keyword evidence="11 13" id="KW-0998">Cell outer membrane</keyword>
<dbReference type="CDD" id="cd16326">
    <property type="entry name" value="LolB"/>
    <property type="match status" value="1"/>
</dbReference>
<gene>
    <name evidence="13 15" type="primary">lolB</name>
    <name evidence="15" type="ORF">MJ923_15375</name>
</gene>
<evidence type="ECO:0000256" key="5">
    <source>
        <dbReference type="ARBA" id="ARBA00022448"/>
    </source>
</evidence>
<dbReference type="GO" id="GO:0044874">
    <property type="term" value="P:lipoprotein localization to outer membrane"/>
    <property type="evidence" value="ECO:0007669"/>
    <property type="project" value="UniProtKB-UniRule"/>
</dbReference>
<proteinExistence type="inferred from homology"/>
<feature type="signal peptide" evidence="14">
    <location>
        <begin position="1"/>
        <end position="22"/>
    </location>
</feature>
<keyword evidence="9 13" id="KW-0564">Palmitate</keyword>
<dbReference type="Proteomes" id="UP001297581">
    <property type="component" value="Unassembled WGS sequence"/>
</dbReference>
<dbReference type="GO" id="GO:0009279">
    <property type="term" value="C:cell outer membrane"/>
    <property type="evidence" value="ECO:0007669"/>
    <property type="project" value="UniProtKB-SubCell"/>
</dbReference>
<keyword evidence="10 13" id="KW-0143">Chaperone</keyword>
<evidence type="ECO:0000256" key="12">
    <source>
        <dbReference type="ARBA" id="ARBA00023288"/>
    </source>
</evidence>
<evidence type="ECO:0000256" key="1">
    <source>
        <dbReference type="ARBA" id="ARBA00004459"/>
    </source>
</evidence>
<accession>A0AAJ1BJ49</accession>
<feature type="chain" id="PRO_5042599230" description="Outer-membrane lipoprotein LolB" evidence="14">
    <location>
        <begin position="23"/>
        <end position="207"/>
    </location>
</feature>
<keyword evidence="7 13" id="KW-0653">Protein transport</keyword>
<dbReference type="EMBL" id="JAKUDL010000005">
    <property type="protein sequence ID" value="MCH4295689.1"/>
    <property type="molecule type" value="Genomic_DNA"/>
</dbReference>
<name>A0AAJ1BJ49_9GAMM</name>
<dbReference type="InterPro" id="IPR004565">
    <property type="entry name" value="OM_lipoprot_LolB"/>
</dbReference>
<keyword evidence="16" id="KW-1185">Reference proteome</keyword>
<evidence type="ECO:0000256" key="11">
    <source>
        <dbReference type="ARBA" id="ARBA00023237"/>
    </source>
</evidence>
<reference evidence="15 16" key="1">
    <citation type="submission" date="2022-02" db="EMBL/GenBank/DDBJ databases">
        <title>The genome sequence of Shewanella sp. 3B26.</title>
        <authorList>
            <person name="Du J."/>
        </authorList>
    </citation>
    <scope>NUCLEOTIDE SEQUENCE [LARGE SCALE GENOMIC DNA]</scope>
    <source>
        <strain evidence="15 16">3B26</strain>
    </source>
</reference>
<dbReference type="RefSeq" id="WP_240591844.1">
    <property type="nucleotide sequence ID" value="NZ_JAKUDL010000005.1"/>
</dbReference>
<evidence type="ECO:0000256" key="8">
    <source>
        <dbReference type="ARBA" id="ARBA00023136"/>
    </source>
</evidence>
<dbReference type="PROSITE" id="PS51257">
    <property type="entry name" value="PROKAR_LIPOPROTEIN"/>
    <property type="match status" value="1"/>
</dbReference>
<evidence type="ECO:0000256" key="3">
    <source>
        <dbReference type="ARBA" id="ARBA00011245"/>
    </source>
</evidence>
<comment type="function">
    <text evidence="13">Plays a critical role in the incorporation of lipoproteins in the outer membrane after they are released by the LolA protein.</text>
</comment>
<dbReference type="InterPro" id="IPR029046">
    <property type="entry name" value="LolA/LolB/LppX"/>
</dbReference>
<dbReference type="HAMAP" id="MF_00233">
    <property type="entry name" value="LolB"/>
    <property type="match status" value="1"/>
</dbReference>
<evidence type="ECO:0000313" key="15">
    <source>
        <dbReference type="EMBL" id="MCH4295689.1"/>
    </source>
</evidence>
<keyword evidence="5 13" id="KW-0813">Transport</keyword>
<dbReference type="GO" id="GO:0015031">
    <property type="term" value="P:protein transport"/>
    <property type="evidence" value="ECO:0007669"/>
    <property type="project" value="UniProtKB-KW"/>
</dbReference>
<dbReference type="Pfam" id="PF03550">
    <property type="entry name" value="LolB"/>
    <property type="match status" value="1"/>
</dbReference>
<keyword evidence="12 13" id="KW-0449">Lipoprotein</keyword>
<evidence type="ECO:0000313" key="16">
    <source>
        <dbReference type="Proteomes" id="UP001297581"/>
    </source>
</evidence>
<comment type="similarity">
    <text evidence="2 13">Belongs to the LolB family.</text>
</comment>
<evidence type="ECO:0000256" key="6">
    <source>
        <dbReference type="ARBA" id="ARBA00022729"/>
    </source>
</evidence>
<dbReference type="Gene3D" id="2.50.20.10">
    <property type="entry name" value="Lipoprotein localisation LolA/LolB/LppX"/>
    <property type="match status" value="1"/>
</dbReference>
<evidence type="ECO:0000256" key="14">
    <source>
        <dbReference type="SAM" id="SignalP"/>
    </source>
</evidence>
<keyword evidence="8 13" id="KW-0472">Membrane</keyword>
<comment type="caution">
    <text evidence="15">The sequence shown here is derived from an EMBL/GenBank/DDBJ whole genome shotgun (WGS) entry which is preliminary data.</text>
</comment>
<evidence type="ECO:0000256" key="2">
    <source>
        <dbReference type="ARBA" id="ARBA00009696"/>
    </source>
</evidence>
<comment type="subunit">
    <text evidence="3 13">Monomer.</text>
</comment>
<evidence type="ECO:0000256" key="13">
    <source>
        <dbReference type="HAMAP-Rule" id="MF_00233"/>
    </source>
</evidence>
<dbReference type="NCBIfam" id="TIGR00548">
    <property type="entry name" value="lolB"/>
    <property type="match status" value="1"/>
</dbReference>
<evidence type="ECO:0000256" key="9">
    <source>
        <dbReference type="ARBA" id="ARBA00023139"/>
    </source>
</evidence>
<evidence type="ECO:0000256" key="10">
    <source>
        <dbReference type="ARBA" id="ARBA00023186"/>
    </source>
</evidence>
<dbReference type="SUPFAM" id="SSF89392">
    <property type="entry name" value="Prokaryotic lipoproteins and lipoprotein localization factors"/>
    <property type="match status" value="1"/>
</dbReference>
<evidence type="ECO:0000256" key="7">
    <source>
        <dbReference type="ARBA" id="ARBA00022927"/>
    </source>
</evidence>
<dbReference type="AlphaFoldDB" id="A0AAJ1BJ49"/>
<sequence>MINLRRFTKFTLAGLTALSLLGGCSLTPQQPLVPVIVASSSDAKAWELKGKLLIRTPEDKVSTNLYWLNGPDNTELRLTSMLGTTVLLLTQTAEGATLEVDGKTYSDPSPQRLLDGLSGFTLPIDALPFWITGQAMDGDSVEYDELNRPKTIISADGQWSIKIASWQTQSGASVPRMMELKHASASIKLQTNEWQALASAQGTKGAR</sequence>
<evidence type="ECO:0000256" key="4">
    <source>
        <dbReference type="ARBA" id="ARBA00016202"/>
    </source>
</evidence>
<keyword evidence="6 13" id="KW-0732">Signal</keyword>